<evidence type="ECO:0000313" key="3">
    <source>
        <dbReference type="Proteomes" id="UP001367508"/>
    </source>
</evidence>
<keyword evidence="3" id="KW-1185">Reference proteome</keyword>
<dbReference type="PANTHER" id="PTHR31087:SF58">
    <property type="entry name" value="OS07G0230700 PROTEIN"/>
    <property type="match status" value="1"/>
</dbReference>
<dbReference type="SUPFAM" id="SSF54518">
    <property type="entry name" value="Tubby C-terminal domain-like"/>
    <property type="match status" value="1"/>
</dbReference>
<name>A0AAN9KEM0_CANGL</name>
<gene>
    <name evidence="2" type="ORF">VNO77_34160</name>
</gene>
<comment type="similarity">
    <text evidence="1">Belongs to the LOR family.</text>
</comment>
<dbReference type="Gene3D" id="2.40.160.200">
    <property type="entry name" value="LURP1-related"/>
    <property type="match status" value="1"/>
</dbReference>
<sequence>MAYHQSFPVINRYYCAPYYVNLRINTDNGFTYDINGNPVFHIRDTLFTLHNRRVLCDSQGNPIVTLCKKNMTLHGRCQVFRGKSNDSSELIFSVKRSSVIQDSELIKLQVFLAGNKTENVCDFRVDIYSGKSSCYVYAGESLRIVSTMVNNGDYIIYVYPDVDHAFIVALFMIIKEIKDYMALGNWAMNMAIFAATVVGN</sequence>
<dbReference type="AlphaFoldDB" id="A0AAN9KEM0"/>
<dbReference type="InterPro" id="IPR025659">
    <property type="entry name" value="Tubby-like_C"/>
</dbReference>
<accession>A0AAN9KEM0</accession>
<reference evidence="2 3" key="1">
    <citation type="submission" date="2024-01" db="EMBL/GenBank/DDBJ databases">
        <title>The genomes of 5 underutilized Papilionoideae crops provide insights into root nodulation and disease resistanc.</title>
        <authorList>
            <person name="Jiang F."/>
        </authorList>
    </citation>
    <scope>NUCLEOTIDE SEQUENCE [LARGE SCALE GENOMIC DNA]</scope>
    <source>
        <strain evidence="2">LVBAO_FW01</strain>
        <tissue evidence="2">Leaves</tissue>
    </source>
</reference>
<evidence type="ECO:0000256" key="1">
    <source>
        <dbReference type="ARBA" id="ARBA00005437"/>
    </source>
</evidence>
<evidence type="ECO:0000313" key="2">
    <source>
        <dbReference type="EMBL" id="KAK7315599.1"/>
    </source>
</evidence>
<dbReference type="PANTHER" id="PTHR31087">
    <property type="match status" value="1"/>
</dbReference>
<dbReference type="InterPro" id="IPR038595">
    <property type="entry name" value="LOR_sf"/>
</dbReference>
<comment type="caution">
    <text evidence="2">The sequence shown here is derived from an EMBL/GenBank/DDBJ whole genome shotgun (WGS) entry which is preliminary data.</text>
</comment>
<dbReference type="Pfam" id="PF04525">
    <property type="entry name" value="LOR"/>
    <property type="match status" value="1"/>
</dbReference>
<dbReference type="InterPro" id="IPR007612">
    <property type="entry name" value="LOR"/>
</dbReference>
<evidence type="ECO:0008006" key="4">
    <source>
        <dbReference type="Google" id="ProtNLM"/>
    </source>
</evidence>
<dbReference type="Proteomes" id="UP001367508">
    <property type="component" value="Unassembled WGS sequence"/>
</dbReference>
<protein>
    <recommendedName>
        <fullName evidence="4">Protein LURP-one-related 15</fullName>
    </recommendedName>
</protein>
<dbReference type="EMBL" id="JAYMYQ010000008">
    <property type="protein sequence ID" value="KAK7315599.1"/>
    <property type="molecule type" value="Genomic_DNA"/>
</dbReference>
<organism evidence="2 3">
    <name type="scientific">Canavalia gladiata</name>
    <name type="common">Sword bean</name>
    <name type="synonym">Dolichos gladiatus</name>
    <dbReference type="NCBI Taxonomy" id="3824"/>
    <lineage>
        <taxon>Eukaryota</taxon>
        <taxon>Viridiplantae</taxon>
        <taxon>Streptophyta</taxon>
        <taxon>Embryophyta</taxon>
        <taxon>Tracheophyta</taxon>
        <taxon>Spermatophyta</taxon>
        <taxon>Magnoliopsida</taxon>
        <taxon>eudicotyledons</taxon>
        <taxon>Gunneridae</taxon>
        <taxon>Pentapetalae</taxon>
        <taxon>rosids</taxon>
        <taxon>fabids</taxon>
        <taxon>Fabales</taxon>
        <taxon>Fabaceae</taxon>
        <taxon>Papilionoideae</taxon>
        <taxon>50 kb inversion clade</taxon>
        <taxon>NPAAA clade</taxon>
        <taxon>indigoferoid/millettioid clade</taxon>
        <taxon>Phaseoleae</taxon>
        <taxon>Canavalia</taxon>
    </lineage>
</organism>
<proteinExistence type="inferred from homology"/>